<accession>A0ABD2YBJ5</accession>
<protein>
    <submittedName>
        <fullName evidence="2">Uncharacterized protein</fullName>
    </submittedName>
</protein>
<evidence type="ECO:0000313" key="2">
    <source>
        <dbReference type="EMBL" id="KAL3503222.1"/>
    </source>
</evidence>
<sequence>MVHYLVFSWLFSNQLQLSTILRCHHLLTDRQSLPDEGMFHDESPVADDSSMFSDANLIEIFNRMSRELGRTLEQSSFYVKFSTPQLSQENAICHALVQTSPVNIEQSILFESPNFCYYGGEVSVVTLAMLYNLWRLHSGQDETCADFQKNDFGDGAPSGIQLYFFDTEEELSRRFDASPKLRESTVKLLMNVLATSQVAAIWTESGDQNLYHSLIFRFEVDLKDDNGTITASVFAELGEKHPGYTTVEAMQYFKQQRVLIQQNLSIAEQESSSSRVRVRLENKFDAAEGAHEETEEYESDADESEISKKTKLISS</sequence>
<organism evidence="2 3">
    <name type="scientific">Cinchona calisaya</name>
    <dbReference type="NCBI Taxonomy" id="153742"/>
    <lineage>
        <taxon>Eukaryota</taxon>
        <taxon>Viridiplantae</taxon>
        <taxon>Streptophyta</taxon>
        <taxon>Embryophyta</taxon>
        <taxon>Tracheophyta</taxon>
        <taxon>Spermatophyta</taxon>
        <taxon>Magnoliopsida</taxon>
        <taxon>eudicotyledons</taxon>
        <taxon>Gunneridae</taxon>
        <taxon>Pentapetalae</taxon>
        <taxon>asterids</taxon>
        <taxon>lamiids</taxon>
        <taxon>Gentianales</taxon>
        <taxon>Rubiaceae</taxon>
        <taxon>Cinchonoideae</taxon>
        <taxon>Cinchoneae</taxon>
        <taxon>Cinchona</taxon>
    </lineage>
</organism>
<name>A0ABD2YBJ5_9GENT</name>
<gene>
    <name evidence="2" type="ORF">ACH5RR_037671</name>
</gene>
<comment type="caution">
    <text evidence="2">The sequence shown here is derived from an EMBL/GenBank/DDBJ whole genome shotgun (WGS) entry which is preliminary data.</text>
</comment>
<evidence type="ECO:0000256" key="1">
    <source>
        <dbReference type="SAM" id="MobiDB-lite"/>
    </source>
</evidence>
<dbReference type="AlphaFoldDB" id="A0ABD2YBJ5"/>
<dbReference type="EMBL" id="JBJUIK010000015">
    <property type="protein sequence ID" value="KAL3503222.1"/>
    <property type="molecule type" value="Genomic_DNA"/>
</dbReference>
<feature type="compositionally biased region" description="Acidic residues" evidence="1">
    <location>
        <begin position="293"/>
        <end position="304"/>
    </location>
</feature>
<proteinExistence type="predicted"/>
<reference evidence="2 3" key="1">
    <citation type="submission" date="2024-11" db="EMBL/GenBank/DDBJ databases">
        <title>A near-complete genome assembly of Cinchona calisaya.</title>
        <authorList>
            <person name="Lian D.C."/>
            <person name="Zhao X.W."/>
            <person name="Wei L."/>
        </authorList>
    </citation>
    <scope>NUCLEOTIDE SEQUENCE [LARGE SCALE GENOMIC DNA]</scope>
    <source>
        <tissue evidence="2">Nenye</tissue>
    </source>
</reference>
<feature type="region of interest" description="Disordered" evidence="1">
    <location>
        <begin position="287"/>
        <end position="315"/>
    </location>
</feature>
<dbReference type="Proteomes" id="UP001630127">
    <property type="component" value="Unassembled WGS sequence"/>
</dbReference>
<evidence type="ECO:0000313" key="3">
    <source>
        <dbReference type="Proteomes" id="UP001630127"/>
    </source>
</evidence>
<keyword evidence="3" id="KW-1185">Reference proteome</keyword>